<protein>
    <recommendedName>
        <fullName evidence="14">Bifunctional adenosylcobalamin biosynthesis protein</fullName>
        <ecNumber evidence="14">2.7.1.156</ecNumber>
        <ecNumber evidence="14">2.7.7.62</ecNumber>
    </recommendedName>
</protein>
<evidence type="ECO:0000256" key="16">
    <source>
        <dbReference type="PIRSR" id="PIRSR006135-2"/>
    </source>
</evidence>
<dbReference type="EC" id="2.7.1.156" evidence="14"/>
<evidence type="ECO:0000256" key="6">
    <source>
        <dbReference type="ARBA" id="ARBA00005159"/>
    </source>
</evidence>
<evidence type="ECO:0000256" key="9">
    <source>
        <dbReference type="ARBA" id="ARBA00022679"/>
    </source>
</evidence>
<dbReference type="GO" id="GO:0005525">
    <property type="term" value="F:GTP binding"/>
    <property type="evidence" value="ECO:0007669"/>
    <property type="project" value="UniProtKB-UniRule"/>
</dbReference>
<evidence type="ECO:0000256" key="7">
    <source>
        <dbReference type="ARBA" id="ARBA00007490"/>
    </source>
</evidence>
<evidence type="ECO:0000256" key="11">
    <source>
        <dbReference type="ARBA" id="ARBA00022777"/>
    </source>
</evidence>
<dbReference type="PANTHER" id="PTHR34848">
    <property type="match status" value="1"/>
</dbReference>
<dbReference type="Proteomes" id="UP000665026">
    <property type="component" value="Chromosome"/>
</dbReference>
<comment type="similarity">
    <text evidence="7 14">Belongs to the CobU/CobP family.</text>
</comment>
<keyword evidence="8 14" id="KW-0169">Cobalamin biosynthesis</keyword>
<keyword evidence="17" id="KW-0548">Nucleotidyltransferase</keyword>
<dbReference type="GO" id="GO:0008820">
    <property type="term" value="F:cobinamide phosphate guanylyltransferase activity"/>
    <property type="evidence" value="ECO:0007669"/>
    <property type="project" value="UniProtKB-UniRule"/>
</dbReference>
<sequence>MAELPKLTFVLGGASSGKSAFAEGLVVATGAPRVYVATSQIYDDEMAAKVRDHVAARGNDWHTIEEPLDMAKALSQVGDDQVVLLDCASMWLTNHMMAKHDLAVETEALIAALAACKGRVVVVSNEVGMGIVPDNALARRFRIAQGKLNQRLAETANLGVFVIAGLPQVLKGDLP</sequence>
<keyword evidence="12 14" id="KW-0067">ATP-binding</keyword>
<dbReference type="CDD" id="cd00544">
    <property type="entry name" value="CobU"/>
    <property type="match status" value="1"/>
</dbReference>
<dbReference type="Gene3D" id="3.40.50.300">
    <property type="entry name" value="P-loop containing nucleotide triphosphate hydrolases"/>
    <property type="match status" value="1"/>
</dbReference>
<organism evidence="17 18">
    <name type="scientific">Cognatishimia activa</name>
    <dbReference type="NCBI Taxonomy" id="1715691"/>
    <lineage>
        <taxon>Bacteria</taxon>
        <taxon>Pseudomonadati</taxon>
        <taxon>Pseudomonadota</taxon>
        <taxon>Alphaproteobacteria</taxon>
        <taxon>Rhodobacterales</taxon>
        <taxon>Paracoccaceae</taxon>
        <taxon>Cognatishimia</taxon>
    </lineage>
</organism>
<keyword evidence="10 14" id="KW-0547">Nucleotide-binding</keyword>
<keyword evidence="11 14" id="KW-0418">Kinase</keyword>
<keyword evidence="13 14" id="KW-0342">GTP-binding</keyword>
<evidence type="ECO:0000256" key="12">
    <source>
        <dbReference type="ARBA" id="ARBA00022840"/>
    </source>
</evidence>
<evidence type="ECO:0000256" key="3">
    <source>
        <dbReference type="ARBA" id="ARBA00001522"/>
    </source>
</evidence>
<dbReference type="EMBL" id="CP060010">
    <property type="protein sequence ID" value="QTN36592.1"/>
    <property type="molecule type" value="Genomic_DNA"/>
</dbReference>
<comment type="catalytic activity">
    <reaction evidence="3">
        <text>adenosylcob(III)inamide + GTP = adenosylcob(III)inamide phosphate + GDP + H(+)</text>
        <dbReference type="Rhea" id="RHEA:15765"/>
        <dbReference type="ChEBI" id="CHEBI:2480"/>
        <dbReference type="ChEBI" id="CHEBI:15378"/>
        <dbReference type="ChEBI" id="CHEBI:37565"/>
        <dbReference type="ChEBI" id="CHEBI:58189"/>
        <dbReference type="ChEBI" id="CHEBI:58502"/>
        <dbReference type="EC" id="2.7.1.156"/>
    </reaction>
</comment>
<gene>
    <name evidence="17" type="primary">cobU</name>
    <name evidence="17" type="ORF">HZ995_03465</name>
</gene>
<feature type="binding site" evidence="16">
    <location>
        <position position="86"/>
    </location>
    <ligand>
        <name>GTP</name>
        <dbReference type="ChEBI" id="CHEBI:37565"/>
    </ligand>
</feature>
<evidence type="ECO:0000256" key="1">
    <source>
        <dbReference type="ARBA" id="ARBA00000312"/>
    </source>
</evidence>
<feature type="binding site" evidence="16">
    <location>
        <position position="65"/>
    </location>
    <ligand>
        <name>GTP</name>
        <dbReference type="ChEBI" id="CHEBI:37565"/>
    </ligand>
</feature>
<evidence type="ECO:0000256" key="14">
    <source>
        <dbReference type="PIRNR" id="PIRNR006135"/>
    </source>
</evidence>
<keyword evidence="9 14" id="KW-0808">Transferase</keyword>
<evidence type="ECO:0000313" key="18">
    <source>
        <dbReference type="Proteomes" id="UP000665026"/>
    </source>
</evidence>
<comment type="catalytic activity">
    <reaction evidence="1 14">
        <text>adenosylcob(III)inamide + ATP = adenosylcob(III)inamide phosphate + ADP + H(+)</text>
        <dbReference type="Rhea" id="RHEA:15769"/>
        <dbReference type="ChEBI" id="CHEBI:2480"/>
        <dbReference type="ChEBI" id="CHEBI:15378"/>
        <dbReference type="ChEBI" id="CHEBI:30616"/>
        <dbReference type="ChEBI" id="CHEBI:58502"/>
        <dbReference type="ChEBI" id="CHEBI:456216"/>
        <dbReference type="EC" id="2.7.1.156"/>
    </reaction>
</comment>
<dbReference type="GO" id="GO:0043752">
    <property type="term" value="F:adenosylcobinamide kinase activity"/>
    <property type="evidence" value="ECO:0007669"/>
    <property type="project" value="UniProtKB-EC"/>
</dbReference>
<dbReference type="InterPro" id="IPR003203">
    <property type="entry name" value="CobU/CobP"/>
</dbReference>
<dbReference type="InterPro" id="IPR027417">
    <property type="entry name" value="P-loop_NTPase"/>
</dbReference>
<comment type="function">
    <text evidence="4 14">Catalyzes ATP-dependent phosphorylation of adenosylcobinamide and addition of GMP to adenosylcobinamide phosphate.</text>
</comment>
<accession>A0A975ERM7</accession>
<evidence type="ECO:0000256" key="13">
    <source>
        <dbReference type="ARBA" id="ARBA00023134"/>
    </source>
</evidence>
<dbReference type="PANTHER" id="PTHR34848:SF1">
    <property type="entry name" value="BIFUNCTIONAL ADENOSYLCOBALAMIN BIOSYNTHESIS PROTEIN COBU"/>
    <property type="match status" value="1"/>
</dbReference>
<comment type="pathway">
    <text evidence="5 14">Cofactor biosynthesis; adenosylcobalamin biosynthesis; adenosylcobalamin from cob(II)yrinate a,c-diamide: step 6/7.</text>
</comment>
<dbReference type="PIRSF" id="PIRSF006135">
    <property type="entry name" value="CobU"/>
    <property type="match status" value="1"/>
</dbReference>
<evidence type="ECO:0000256" key="8">
    <source>
        <dbReference type="ARBA" id="ARBA00022573"/>
    </source>
</evidence>
<evidence type="ECO:0000256" key="15">
    <source>
        <dbReference type="PIRSR" id="PIRSR006135-1"/>
    </source>
</evidence>
<evidence type="ECO:0000256" key="4">
    <source>
        <dbReference type="ARBA" id="ARBA00003889"/>
    </source>
</evidence>
<dbReference type="AlphaFoldDB" id="A0A975ERM7"/>
<feature type="binding site" evidence="16">
    <location>
        <begin position="12"/>
        <end position="19"/>
    </location>
    <ligand>
        <name>GTP</name>
        <dbReference type="ChEBI" id="CHEBI:37565"/>
    </ligand>
</feature>
<proteinExistence type="inferred from homology"/>
<dbReference type="EC" id="2.7.7.62" evidence="14"/>
<reference evidence="17" key="1">
    <citation type="submission" date="2020-07" db="EMBL/GenBank/DDBJ databases">
        <title>Genome sequences of bacteria associated with the marine, planktonic diatom Thalassiosira profunda strain ECT2AJA-044.</title>
        <authorList>
            <person name="Gargas C.B."/>
            <person name="Roberts W.R."/>
            <person name="Alverson A.J."/>
        </authorList>
    </citation>
    <scope>NUCLEOTIDE SEQUENCE</scope>
    <source>
        <strain evidence="17">ECT2AJA-044</strain>
    </source>
</reference>
<name>A0A975ERM7_9RHOB</name>
<feature type="active site" description="GMP-histidine intermediate" evidence="15">
    <location>
        <position position="53"/>
    </location>
</feature>
<dbReference type="GO" id="GO:0005524">
    <property type="term" value="F:ATP binding"/>
    <property type="evidence" value="ECO:0007669"/>
    <property type="project" value="UniProtKB-UniRule"/>
</dbReference>
<dbReference type="KEGG" id="cact:HZ995_03465"/>
<dbReference type="SUPFAM" id="SSF52540">
    <property type="entry name" value="P-loop containing nucleoside triphosphate hydrolases"/>
    <property type="match status" value="1"/>
</dbReference>
<evidence type="ECO:0000256" key="5">
    <source>
        <dbReference type="ARBA" id="ARBA00004692"/>
    </source>
</evidence>
<evidence type="ECO:0000256" key="10">
    <source>
        <dbReference type="ARBA" id="ARBA00022741"/>
    </source>
</evidence>
<feature type="binding site" evidence="16">
    <location>
        <begin position="37"/>
        <end position="39"/>
    </location>
    <ligand>
        <name>GTP</name>
        <dbReference type="ChEBI" id="CHEBI:37565"/>
    </ligand>
</feature>
<dbReference type="Pfam" id="PF02283">
    <property type="entry name" value="CobU"/>
    <property type="match status" value="1"/>
</dbReference>
<dbReference type="GO" id="GO:0009236">
    <property type="term" value="P:cobalamin biosynthetic process"/>
    <property type="evidence" value="ECO:0007669"/>
    <property type="project" value="UniProtKB-UniRule"/>
</dbReference>
<comment type="catalytic activity">
    <reaction evidence="2 14">
        <text>adenosylcob(III)inamide phosphate + GTP + H(+) = adenosylcob(III)inamide-GDP + diphosphate</text>
        <dbReference type="Rhea" id="RHEA:22712"/>
        <dbReference type="ChEBI" id="CHEBI:15378"/>
        <dbReference type="ChEBI" id="CHEBI:33019"/>
        <dbReference type="ChEBI" id="CHEBI:37565"/>
        <dbReference type="ChEBI" id="CHEBI:58502"/>
        <dbReference type="ChEBI" id="CHEBI:60487"/>
        <dbReference type="EC" id="2.7.7.62"/>
    </reaction>
</comment>
<dbReference type="RefSeq" id="WP_209357291.1">
    <property type="nucleotide sequence ID" value="NZ_CP060010.1"/>
</dbReference>
<comment type="pathway">
    <text evidence="6 14">Cofactor biosynthesis; adenosylcobalamin biosynthesis; adenosylcobalamin from cob(II)yrinate a,c-diamide: step 5/7.</text>
</comment>
<evidence type="ECO:0000256" key="2">
    <source>
        <dbReference type="ARBA" id="ARBA00000711"/>
    </source>
</evidence>
<evidence type="ECO:0000313" key="17">
    <source>
        <dbReference type="EMBL" id="QTN36592.1"/>
    </source>
</evidence>
<dbReference type="NCBIfam" id="NF004469">
    <property type="entry name" value="PRK05800.1"/>
    <property type="match status" value="1"/>
</dbReference>